<evidence type="ECO:0000313" key="1">
    <source>
        <dbReference type="EMBL" id="MBX09999.1"/>
    </source>
</evidence>
<accession>A0A2P2KW89</accession>
<dbReference type="EMBL" id="GGEC01029515">
    <property type="protein sequence ID" value="MBX09999.1"/>
    <property type="molecule type" value="Transcribed_RNA"/>
</dbReference>
<sequence>MALPRVPISLSLSLSLQVVFGI</sequence>
<name>A0A2P2KW89_RHIMU</name>
<dbReference type="AlphaFoldDB" id="A0A2P2KW89"/>
<organism evidence="1">
    <name type="scientific">Rhizophora mucronata</name>
    <name type="common">Asiatic mangrove</name>
    <dbReference type="NCBI Taxonomy" id="61149"/>
    <lineage>
        <taxon>Eukaryota</taxon>
        <taxon>Viridiplantae</taxon>
        <taxon>Streptophyta</taxon>
        <taxon>Embryophyta</taxon>
        <taxon>Tracheophyta</taxon>
        <taxon>Spermatophyta</taxon>
        <taxon>Magnoliopsida</taxon>
        <taxon>eudicotyledons</taxon>
        <taxon>Gunneridae</taxon>
        <taxon>Pentapetalae</taxon>
        <taxon>rosids</taxon>
        <taxon>fabids</taxon>
        <taxon>Malpighiales</taxon>
        <taxon>Rhizophoraceae</taxon>
        <taxon>Rhizophora</taxon>
    </lineage>
</organism>
<reference evidence="1" key="1">
    <citation type="submission" date="2018-02" db="EMBL/GenBank/DDBJ databases">
        <title>Rhizophora mucronata_Transcriptome.</title>
        <authorList>
            <person name="Meera S.P."/>
            <person name="Sreeshan A."/>
            <person name="Augustine A."/>
        </authorList>
    </citation>
    <scope>NUCLEOTIDE SEQUENCE</scope>
    <source>
        <tissue evidence="1">Leaf</tissue>
    </source>
</reference>
<proteinExistence type="predicted"/>
<protein>
    <submittedName>
        <fullName evidence="1">Gamma carbonic anhydrase 1</fullName>
    </submittedName>
</protein>